<proteinExistence type="predicted"/>
<comment type="caution">
    <text evidence="1">The sequence shown here is derived from an EMBL/GenBank/DDBJ whole genome shotgun (WGS) entry which is preliminary data.</text>
</comment>
<dbReference type="Pfam" id="PF05354">
    <property type="entry name" value="Phage_attach"/>
    <property type="match status" value="1"/>
</dbReference>
<gene>
    <name evidence="1" type="ORF">D1114_21455</name>
</gene>
<sequence length="108" mass="11906">MSVLFEGMGATLTSLFGAPASYLPQGGPARDVPSIFREEQVEAEDPEGRIVLVMAPTWRVRRDLVPELARRDRIQLADGRIYEVDEIWPSAAPAADALTRCTLRKVAP</sequence>
<dbReference type="GO" id="GO:0019068">
    <property type="term" value="P:virion assembly"/>
    <property type="evidence" value="ECO:0007669"/>
    <property type="project" value="InterPro"/>
</dbReference>
<dbReference type="Proteomes" id="UP000266305">
    <property type="component" value="Unassembled WGS sequence"/>
</dbReference>
<dbReference type="RefSeq" id="WP_119001408.1">
    <property type="nucleotide sequence ID" value="NZ_QWGP01000041.1"/>
</dbReference>
<evidence type="ECO:0008006" key="3">
    <source>
        <dbReference type="Google" id="ProtNLM"/>
    </source>
</evidence>
<dbReference type="InterPro" id="IPR053734">
    <property type="entry name" value="Phage_Head-Tail_Connect_sf"/>
</dbReference>
<dbReference type="Gene3D" id="2.40.10.180">
    <property type="entry name" value="Phage tail proteins"/>
    <property type="match status" value="1"/>
</dbReference>
<organism evidence="1 2">
    <name type="scientific">Cereibacter sphaeroides</name>
    <name type="common">Rhodobacter sphaeroides</name>
    <dbReference type="NCBI Taxonomy" id="1063"/>
    <lineage>
        <taxon>Bacteria</taxon>
        <taxon>Pseudomonadati</taxon>
        <taxon>Pseudomonadota</taxon>
        <taxon>Alphaproteobacteria</taxon>
        <taxon>Rhodobacterales</taxon>
        <taxon>Paracoccaceae</taxon>
        <taxon>Cereibacter</taxon>
    </lineage>
</organism>
<dbReference type="AlphaFoldDB" id="A0AAX1UFK6"/>
<protein>
    <recommendedName>
        <fullName evidence="3">Head-tail adaptor protein</fullName>
    </recommendedName>
</protein>
<name>A0AAX1UFK6_CERSP</name>
<evidence type="ECO:0000313" key="2">
    <source>
        <dbReference type="Proteomes" id="UP000266305"/>
    </source>
</evidence>
<reference evidence="1 2" key="1">
    <citation type="submission" date="2018-08" db="EMBL/GenBank/DDBJ databases">
        <title>Draft genome sequence of Rhodobacter sphaeroides FY.</title>
        <authorList>
            <person name="Rayyan A."/>
            <person name="Meyer T.E."/>
            <person name="Kyndt J.A."/>
        </authorList>
    </citation>
    <scope>NUCLEOTIDE SEQUENCE [LARGE SCALE GENOMIC DNA]</scope>
    <source>
        <strain evidence="1 2">FY</strain>
    </source>
</reference>
<accession>A0AAX1UFK6</accession>
<evidence type="ECO:0000313" key="1">
    <source>
        <dbReference type="EMBL" id="RHZ90996.1"/>
    </source>
</evidence>
<dbReference type="EMBL" id="QWGP01000041">
    <property type="protein sequence ID" value="RHZ90996.1"/>
    <property type="molecule type" value="Genomic_DNA"/>
</dbReference>
<dbReference type="InterPro" id="IPR008018">
    <property type="entry name" value="Phage_tail_attach_FII"/>
</dbReference>